<feature type="domain" description="N-acetyltransferase" evidence="1">
    <location>
        <begin position="1"/>
        <end position="144"/>
    </location>
</feature>
<sequence>MKKDKSDEQWIEQVLEEYWGGTTMVTRGVSHHLLQYPAWIAKKGDQPSGVLIYRMEQNECEILLLQSFDKYKGVGTQLLSTFLQSVQHEAERIWLITSNDNLDALRFYQKRHFSLTHVNVGAITRARETKSSIPLTGYYGIPIKDELQLTYDKQ</sequence>
<dbReference type="Gene3D" id="3.40.630.30">
    <property type="match status" value="1"/>
</dbReference>
<dbReference type="InterPro" id="IPR000182">
    <property type="entry name" value="GNAT_dom"/>
</dbReference>
<dbReference type="InterPro" id="IPR016181">
    <property type="entry name" value="Acyl_CoA_acyltransferase"/>
</dbReference>
<dbReference type="Pfam" id="PF00583">
    <property type="entry name" value="Acetyltransf_1"/>
    <property type="match status" value="1"/>
</dbReference>
<protein>
    <recommendedName>
        <fullName evidence="1">N-acetyltransferase domain-containing protein</fullName>
    </recommendedName>
</protein>
<dbReference type="PATRIC" id="fig|284581.3.peg.1021"/>
<evidence type="ECO:0000313" key="2">
    <source>
        <dbReference type="EMBL" id="KOO50950.1"/>
    </source>
</evidence>
<dbReference type="EMBL" id="LILC01000002">
    <property type="protein sequence ID" value="KOO50950.1"/>
    <property type="molecule type" value="Genomic_DNA"/>
</dbReference>
<dbReference type="GO" id="GO:0016747">
    <property type="term" value="F:acyltransferase activity, transferring groups other than amino-acyl groups"/>
    <property type="evidence" value="ECO:0007669"/>
    <property type="project" value="InterPro"/>
</dbReference>
<dbReference type="PROSITE" id="PS51186">
    <property type="entry name" value="GNAT"/>
    <property type="match status" value="1"/>
</dbReference>
<keyword evidence="3" id="KW-1185">Reference proteome</keyword>
<evidence type="ECO:0000259" key="1">
    <source>
        <dbReference type="PROSITE" id="PS51186"/>
    </source>
</evidence>
<dbReference type="Proteomes" id="UP000037558">
    <property type="component" value="Unassembled WGS sequence"/>
</dbReference>
<dbReference type="SUPFAM" id="SSF55729">
    <property type="entry name" value="Acyl-CoA N-acyltransferases (Nat)"/>
    <property type="match status" value="1"/>
</dbReference>
<organism evidence="2 3">
    <name type="scientific">Priestia koreensis</name>
    <dbReference type="NCBI Taxonomy" id="284581"/>
    <lineage>
        <taxon>Bacteria</taxon>
        <taxon>Bacillati</taxon>
        <taxon>Bacillota</taxon>
        <taxon>Bacilli</taxon>
        <taxon>Bacillales</taxon>
        <taxon>Bacillaceae</taxon>
        <taxon>Priestia</taxon>
    </lineage>
</organism>
<accession>A0A0M0LIS4</accession>
<gene>
    <name evidence="2" type="ORF">AMD01_03615</name>
</gene>
<dbReference type="AlphaFoldDB" id="A0A0M0LIS4"/>
<dbReference type="STRING" id="284581.AMD01_03615"/>
<name>A0A0M0LIS4_9BACI</name>
<reference evidence="3" key="1">
    <citation type="submission" date="2015-08" db="EMBL/GenBank/DDBJ databases">
        <title>Fjat-14210 dsm16467.</title>
        <authorList>
            <person name="Liu B."/>
            <person name="Wang J."/>
            <person name="Zhu Y."/>
            <person name="Liu G."/>
            <person name="Chen Q."/>
            <person name="Chen Z."/>
            <person name="Lan J."/>
            <person name="Che J."/>
            <person name="Ge C."/>
            <person name="Shi H."/>
            <person name="Pan Z."/>
            <person name="Liu X."/>
        </authorList>
    </citation>
    <scope>NUCLEOTIDE SEQUENCE [LARGE SCALE GENOMIC DNA]</scope>
    <source>
        <strain evidence="3">DSM 16467</strain>
    </source>
</reference>
<comment type="caution">
    <text evidence="2">The sequence shown here is derived from an EMBL/GenBank/DDBJ whole genome shotgun (WGS) entry which is preliminary data.</text>
</comment>
<evidence type="ECO:0000313" key="3">
    <source>
        <dbReference type="Proteomes" id="UP000037558"/>
    </source>
</evidence>
<proteinExistence type="predicted"/>